<dbReference type="InterPro" id="IPR050471">
    <property type="entry name" value="AB_hydrolase"/>
</dbReference>
<dbReference type="InterPro" id="IPR000073">
    <property type="entry name" value="AB_hydrolase_1"/>
</dbReference>
<dbReference type="PANTHER" id="PTHR43433:SF10">
    <property type="entry name" value="AB HYDROLASE-1 DOMAIN-CONTAINING PROTEIN"/>
    <property type="match status" value="1"/>
</dbReference>
<dbReference type="Gene3D" id="3.40.50.1820">
    <property type="entry name" value="alpha/beta hydrolase"/>
    <property type="match status" value="1"/>
</dbReference>
<dbReference type="SUPFAM" id="SSF46894">
    <property type="entry name" value="C-terminal effector domain of the bipartite response regulators"/>
    <property type="match status" value="1"/>
</dbReference>
<gene>
    <name evidence="3" type="ORF">Y5W_02101</name>
</gene>
<evidence type="ECO:0000256" key="1">
    <source>
        <dbReference type="SAM" id="MobiDB-lite"/>
    </source>
</evidence>
<dbReference type="PROSITE" id="PS50043">
    <property type="entry name" value="HTH_LUXR_2"/>
    <property type="match status" value="1"/>
</dbReference>
<feature type="domain" description="HTH luxR-type" evidence="2">
    <location>
        <begin position="209"/>
        <end position="274"/>
    </location>
</feature>
<dbReference type="InterPro" id="IPR029058">
    <property type="entry name" value="AB_hydrolase_fold"/>
</dbReference>
<protein>
    <submittedName>
        <fullName evidence="3">Alpha/beta hydrolase fold family protein</fullName>
    </submittedName>
</protein>
<dbReference type="SMART" id="SM00421">
    <property type="entry name" value="HTH_LUXR"/>
    <property type="match status" value="1"/>
</dbReference>
<name>A0ABS0ARN3_9GAMM</name>
<dbReference type="RefSeq" id="WP_194865190.1">
    <property type="nucleotide sequence ID" value="NZ_ARXX01000029.1"/>
</dbReference>
<proteinExistence type="predicted"/>
<dbReference type="Proteomes" id="UP000662703">
    <property type="component" value="Unassembled WGS sequence"/>
</dbReference>
<sequence>MQEDRGDDTTHHTEQLSALTLLMYQAAQDPERWGEMSALLREAAIPFEDDRLDQQPTRRRRLLDALVPHVEQALRLGEQLERTRETRDLAVATLERLPIGIAVVDAQLNIITLNRIAAGALSDSQVLSNHQGRLRINNRLQHQALHEALARCLEQGSHHALPLTEPATGLPISLLVCPSRTVDMEDPERPAATLFLSHSNLDSLVDEALLGDLYDLTPAESKVAKGLVSGHTLDRIASEARVTPATVRTQLKSVFRKTDTGRQAELVSVILAGLAPLAPRPAERATPARPEPPLELPALDSIDSGQLTTRDGRALRFHQYGNANGTPVIFFHSVRGSRLEVPGGADILHQLNLRLIVPDRAGYGLSDPLKDRSIDDLVSDLELLTEHLGIHRFDLLGYSLGGFLALHCASRLGHRVRRLGLVSALGPTHLSGDADPMRGLFRMVVGVADRAPDLMENVLNLVARGLIKNPDKHLRRFVTFTSPADAPVFAQQHHRDAYVKAVKEAYRNGCQGFVEDLRAVARAPEPDAADLTMPVFLWHGERDGQVPVAQALAVDQWLPNSRLTLEPDGGHFFVYDRWRAILTRFTEADEAGTRS</sequence>
<evidence type="ECO:0000313" key="4">
    <source>
        <dbReference type="Proteomes" id="UP000662703"/>
    </source>
</evidence>
<reference evidence="3 4" key="1">
    <citation type="submission" date="2012-09" db="EMBL/GenBank/DDBJ databases">
        <title>Genome Sequence of alkane-degrading Bacterium Alcanivorax sp. 521-1.</title>
        <authorList>
            <person name="Lai Q."/>
            <person name="Shao Z."/>
        </authorList>
    </citation>
    <scope>NUCLEOTIDE SEQUENCE [LARGE SCALE GENOMIC DNA]</scope>
    <source>
        <strain evidence="3 4">521-1</strain>
    </source>
</reference>
<dbReference type="EMBL" id="ARXX01000029">
    <property type="protein sequence ID" value="MBF5056807.1"/>
    <property type="molecule type" value="Genomic_DNA"/>
</dbReference>
<dbReference type="InterPro" id="IPR016032">
    <property type="entry name" value="Sig_transdc_resp-reg_C-effctor"/>
</dbReference>
<evidence type="ECO:0000313" key="3">
    <source>
        <dbReference type="EMBL" id="MBF5056807.1"/>
    </source>
</evidence>
<keyword evidence="3" id="KW-0378">Hydrolase</keyword>
<feature type="region of interest" description="Disordered" evidence="1">
    <location>
        <begin position="281"/>
        <end position="305"/>
    </location>
</feature>
<dbReference type="InterPro" id="IPR000792">
    <property type="entry name" value="Tscrpt_reg_LuxR_C"/>
</dbReference>
<accession>A0ABS0ARN3</accession>
<dbReference type="GO" id="GO:0016787">
    <property type="term" value="F:hydrolase activity"/>
    <property type="evidence" value="ECO:0007669"/>
    <property type="project" value="UniProtKB-KW"/>
</dbReference>
<dbReference type="Gene3D" id="1.10.10.10">
    <property type="entry name" value="Winged helix-like DNA-binding domain superfamily/Winged helix DNA-binding domain"/>
    <property type="match status" value="1"/>
</dbReference>
<dbReference type="PRINTS" id="PR00111">
    <property type="entry name" value="ABHYDROLASE"/>
</dbReference>
<comment type="caution">
    <text evidence="3">The sequence shown here is derived from an EMBL/GenBank/DDBJ whole genome shotgun (WGS) entry which is preliminary data.</text>
</comment>
<organism evidence="3 4">
    <name type="scientific">Alloalcanivorax profundimaris</name>
    <dbReference type="NCBI Taxonomy" id="2735259"/>
    <lineage>
        <taxon>Bacteria</taxon>
        <taxon>Pseudomonadati</taxon>
        <taxon>Pseudomonadota</taxon>
        <taxon>Gammaproteobacteria</taxon>
        <taxon>Oceanospirillales</taxon>
        <taxon>Alcanivoracaceae</taxon>
        <taxon>Alloalcanivorax</taxon>
    </lineage>
</organism>
<keyword evidence="4" id="KW-1185">Reference proteome</keyword>
<dbReference type="SUPFAM" id="SSF53474">
    <property type="entry name" value="alpha/beta-Hydrolases"/>
    <property type="match status" value="1"/>
</dbReference>
<dbReference type="InterPro" id="IPR036388">
    <property type="entry name" value="WH-like_DNA-bd_sf"/>
</dbReference>
<evidence type="ECO:0000259" key="2">
    <source>
        <dbReference type="PROSITE" id="PS50043"/>
    </source>
</evidence>
<dbReference type="Pfam" id="PF00561">
    <property type="entry name" value="Abhydrolase_1"/>
    <property type="match status" value="1"/>
</dbReference>
<dbReference type="PANTHER" id="PTHR43433">
    <property type="entry name" value="HYDROLASE, ALPHA/BETA FOLD FAMILY PROTEIN"/>
    <property type="match status" value="1"/>
</dbReference>